<comment type="subcellular location">
    <subcellularLocation>
        <location evidence="1">Cell membrane</location>
        <topology evidence="1">Multi-pass membrane protein</topology>
    </subcellularLocation>
</comment>
<evidence type="ECO:0000256" key="10">
    <source>
        <dbReference type="ARBA" id="ARBA00023125"/>
    </source>
</evidence>
<dbReference type="PANTHER" id="PTHR22683">
    <property type="entry name" value="SPORULATION PROTEIN RELATED"/>
    <property type="match status" value="1"/>
</dbReference>
<dbReference type="InterPro" id="IPR027417">
    <property type="entry name" value="P-loop_NTPase"/>
</dbReference>
<accession>A0AA96CWZ9</accession>
<dbReference type="InterPro" id="IPR003593">
    <property type="entry name" value="AAA+_ATPase"/>
</dbReference>
<keyword evidence="10" id="KW-0238">DNA-binding</keyword>
<comment type="similarity">
    <text evidence="2">Belongs to the FtsK/SpoIIIE/SftA family.</text>
</comment>
<keyword evidence="11 15" id="KW-0472">Membrane</keyword>
<protein>
    <submittedName>
        <fullName evidence="17">DNA translocase FtsK 4TM domain-containing protein</fullName>
    </submittedName>
</protein>
<evidence type="ECO:0000313" key="17">
    <source>
        <dbReference type="EMBL" id="WNL17831.1"/>
    </source>
</evidence>
<evidence type="ECO:0000256" key="2">
    <source>
        <dbReference type="ARBA" id="ARBA00006474"/>
    </source>
</evidence>
<dbReference type="SUPFAM" id="SSF52540">
    <property type="entry name" value="P-loop containing nucleoside triphosphate hydrolases"/>
    <property type="match status" value="1"/>
</dbReference>
<evidence type="ECO:0000256" key="7">
    <source>
        <dbReference type="ARBA" id="ARBA00022829"/>
    </source>
</evidence>
<proteinExistence type="inferred from homology"/>
<dbReference type="GO" id="GO:0005886">
    <property type="term" value="C:plasma membrane"/>
    <property type="evidence" value="ECO:0007669"/>
    <property type="project" value="UniProtKB-SubCell"/>
</dbReference>
<dbReference type="SMART" id="SM00382">
    <property type="entry name" value="AAA"/>
    <property type="match status" value="1"/>
</dbReference>
<keyword evidence="8 14" id="KW-0067">ATP-binding</keyword>
<dbReference type="SMART" id="SM00843">
    <property type="entry name" value="Ftsk_gamma"/>
    <property type="match status" value="1"/>
</dbReference>
<dbReference type="Pfam" id="PF13491">
    <property type="entry name" value="FtsK_4TM"/>
    <property type="match status" value="1"/>
</dbReference>
<evidence type="ECO:0000256" key="4">
    <source>
        <dbReference type="ARBA" id="ARBA00022618"/>
    </source>
</evidence>
<dbReference type="Pfam" id="PF09397">
    <property type="entry name" value="FtsK_gamma"/>
    <property type="match status" value="1"/>
</dbReference>
<dbReference type="GO" id="GO:0003677">
    <property type="term" value="F:DNA binding"/>
    <property type="evidence" value="ECO:0007669"/>
    <property type="project" value="UniProtKB-KW"/>
</dbReference>
<dbReference type="InterPro" id="IPR018541">
    <property type="entry name" value="Ftsk_gamma"/>
</dbReference>
<dbReference type="InterPro" id="IPR002543">
    <property type="entry name" value="FtsK_dom"/>
</dbReference>
<evidence type="ECO:0000256" key="9">
    <source>
        <dbReference type="ARBA" id="ARBA00022989"/>
    </source>
</evidence>
<comment type="subunit">
    <text evidence="13">Homohexamer. Forms a ring that surrounds DNA.</text>
</comment>
<evidence type="ECO:0000256" key="13">
    <source>
        <dbReference type="ARBA" id="ARBA00025923"/>
    </source>
</evidence>
<organism evidence="17">
    <name type="scientific">Arcobacter sp. AZ-2023</name>
    <dbReference type="NCBI Taxonomy" id="3074453"/>
    <lineage>
        <taxon>Bacteria</taxon>
        <taxon>Pseudomonadati</taxon>
        <taxon>Campylobacterota</taxon>
        <taxon>Epsilonproteobacteria</taxon>
        <taxon>Campylobacterales</taxon>
        <taxon>Arcobacteraceae</taxon>
        <taxon>Arcobacter</taxon>
    </lineage>
</organism>
<evidence type="ECO:0000256" key="5">
    <source>
        <dbReference type="ARBA" id="ARBA00022692"/>
    </source>
</evidence>
<dbReference type="Gene3D" id="3.40.50.300">
    <property type="entry name" value="P-loop containing nucleotide triphosphate hydrolases"/>
    <property type="match status" value="1"/>
</dbReference>
<dbReference type="InterPro" id="IPR036388">
    <property type="entry name" value="WH-like_DNA-bd_sf"/>
</dbReference>
<feature type="transmembrane region" description="Helical" evidence="15">
    <location>
        <begin position="23"/>
        <end position="41"/>
    </location>
</feature>
<feature type="domain" description="FtsK" evidence="16">
    <location>
        <begin position="424"/>
        <end position="614"/>
    </location>
</feature>
<feature type="binding site" evidence="14">
    <location>
        <begin position="441"/>
        <end position="448"/>
    </location>
    <ligand>
        <name>ATP</name>
        <dbReference type="ChEBI" id="CHEBI:30616"/>
    </ligand>
</feature>
<feature type="transmembrane region" description="Helical" evidence="15">
    <location>
        <begin position="91"/>
        <end position="113"/>
    </location>
</feature>
<keyword evidence="9 15" id="KW-1133">Transmembrane helix</keyword>
<dbReference type="CDD" id="cd01127">
    <property type="entry name" value="TrwB_TraG_TraD_VirD4"/>
    <property type="match status" value="1"/>
</dbReference>
<keyword evidence="6 14" id="KW-0547">Nucleotide-binding</keyword>
<name>A0AA96CWZ9_9BACT</name>
<evidence type="ECO:0000256" key="8">
    <source>
        <dbReference type="ARBA" id="ARBA00022840"/>
    </source>
</evidence>
<evidence type="ECO:0000259" key="16">
    <source>
        <dbReference type="PROSITE" id="PS50901"/>
    </source>
</evidence>
<sequence length="758" mass="85667">MAQTSRKNIKITKIKGFIIAKKVVSLIILFIILYFQFTTLISTKDVVGNVGASFANFSFKYFSYLSYIYLLFLIYPLYLINFKKGLDYKDLILNISVVFLFLFISLIFQTLLVENPYERGEIGNILVDSLSPFIGQAGLYIFVLIGFSICLLILFETLNITIEDLKKLKGRIKLRQNSLKKANDQKINNPKIQQKFEQKIYQEKPKSIPKIKEEEKIIFENQESYQEESYKEEDGFKILEKTQEEDVFNEITNNNQINNNIIVDELEENAKLLSELEFGKTEKPKDFMLPPTSFFQEAPKENKTKVNEAFIDKKIADLLDKLAMFKIDGDVVRTYTGPVVTTFEFKPAPNVKVSKILSLQDDLAMALKAQTIRIQAPIPGKDVVGIEVPNEDTQTIYLKEMLDSEIFQNSKSPLTMILGKDIVGKPFVTDLKKLPHLLIAGTTGSGKSVGINSMILSLLYKNSPDNLRLVMIDPKMLEFSMYNDIPHLLTPVITKAVDAINALANMVGEMERRYSLMAKTKTKNIENFNEKAQKEGLPSMPYIVVVIDELADLMMTSGKDVEYSIARLAQMARASGIHLIVATQRPSVDVVTGLIKANLPSRLSYKVGQKIDSKIILDSMGAESLLGRGDMLFTPPGMPGLVRIHAPWSTETEIEKVVEFLKDQREVEYDMNFIKDKNLGSSSNGSKGAKNISDEDIVLDDLYEDAKEVIITDKKTSISYLQRRLKIGYNRAATIIEQLEKTGVLSEVDARGNREILV</sequence>
<dbReference type="InterPro" id="IPR050206">
    <property type="entry name" value="FtsK/SpoIIIE/SftA"/>
</dbReference>
<keyword evidence="4" id="KW-0132">Cell division</keyword>
<dbReference type="InterPro" id="IPR025199">
    <property type="entry name" value="FtsK_4TM"/>
</dbReference>
<dbReference type="EMBL" id="CP134846">
    <property type="protein sequence ID" value="WNL17831.1"/>
    <property type="molecule type" value="Genomic_DNA"/>
</dbReference>
<dbReference type="PROSITE" id="PS50901">
    <property type="entry name" value="FTSK"/>
    <property type="match status" value="1"/>
</dbReference>
<dbReference type="GO" id="GO:0005524">
    <property type="term" value="F:ATP binding"/>
    <property type="evidence" value="ECO:0007669"/>
    <property type="project" value="UniProtKB-UniRule"/>
</dbReference>
<evidence type="ECO:0000256" key="14">
    <source>
        <dbReference type="PROSITE-ProRule" id="PRU00289"/>
    </source>
</evidence>
<dbReference type="PANTHER" id="PTHR22683:SF41">
    <property type="entry name" value="DNA TRANSLOCASE FTSK"/>
    <property type="match status" value="1"/>
</dbReference>
<evidence type="ECO:0000256" key="11">
    <source>
        <dbReference type="ARBA" id="ARBA00023136"/>
    </source>
</evidence>
<reference evidence="17" key="1">
    <citation type="submission" date="2023-09" db="EMBL/GenBank/DDBJ databases">
        <title>Arcobacter tbilisiensis sp. nov. isolated from chicken meat in Tbilisi, Georgia.</title>
        <authorList>
            <person name="Matthias R."/>
            <person name="Zautner A.E."/>
        </authorList>
    </citation>
    <scope>NUCLEOTIDE SEQUENCE</scope>
    <source>
        <strain evidence="17">LEO 107</strain>
    </source>
</reference>
<dbReference type="SUPFAM" id="SSF46785">
    <property type="entry name" value="Winged helix' DNA-binding domain"/>
    <property type="match status" value="1"/>
</dbReference>
<evidence type="ECO:0000256" key="1">
    <source>
        <dbReference type="ARBA" id="ARBA00004651"/>
    </source>
</evidence>
<dbReference type="Pfam" id="PF01580">
    <property type="entry name" value="FtsK_SpoIIIE"/>
    <property type="match status" value="1"/>
</dbReference>
<dbReference type="InterPro" id="IPR041027">
    <property type="entry name" value="FtsK_alpha"/>
</dbReference>
<dbReference type="AlphaFoldDB" id="A0AA96CWZ9"/>
<evidence type="ECO:0000256" key="12">
    <source>
        <dbReference type="ARBA" id="ARBA00023306"/>
    </source>
</evidence>
<feature type="transmembrane region" description="Helical" evidence="15">
    <location>
        <begin position="133"/>
        <end position="155"/>
    </location>
</feature>
<dbReference type="Gene3D" id="1.10.10.10">
    <property type="entry name" value="Winged helix-like DNA-binding domain superfamily/Winged helix DNA-binding domain"/>
    <property type="match status" value="1"/>
</dbReference>
<dbReference type="Pfam" id="PF17854">
    <property type="entry name" value="FtsK_alpha"/>
    <property type="match status" value="1"/>
</dbReference>
<dbReference type="InterPro" id="IPR036390">
    <property type="entry name" value="WH_DNA-bd_sf"/>
</dbReference>
<feature type="transmembrane region" description="Helical" evidence="15">
    <location>
        <begin position="61"/>
        <end position="79"/>
    </location>
</feature>
<evidence type="ECO:0000256" key="3">
    <source>
        <dbReference type="ARBA" id="ARBA00022475"/>
    </source>
</evidence>
<dbReference type="GO" id="GO:0051301">
    <property type="term" value="P:cell division"/>
    <property type="evidence" value="ECO:0007669"/>
    <property type="project" value="UniProtKB-KW"/>
</dbReference>
<evidence type="ECO:0000256" key="6">
    <source>
        <dbReference type="ARBA" id="ARBA00022741"/>
    </source>
</evidence>
<dbReference type="GO" id="GO:0007059">
    <property type="term" value="P:chromosome segregation"/>
    <property type="evidence" value="ECO:0007669"/>
    <property type="project" value="UniProtKB-KW"/>
</dbReference>
<keyword evidence="7" id="KW-0159">Chromosome partition</keyword>
<keyword evidence="12" id="KW-0131">Cell cycle</keyword>
<keyword evidence="3" id="KW-1003">Cell membrane</keyword>
<dbReference type="Gene3D" id="3.30.980.40">
    <property type="match status" value="1"/>
</dbReference>
<evidence type="ECO:0000256" key="15">
    <source>
        <dbReference type="SAM" id="Phobius"/>
    </source>
</evidence>
<keyword evidence="5 15" id="KW-0812">Transmembrane</keyword>
<gene>
    <name evidence="17" type="ORF">RJG54_05485</name>
</gene>